<sequence>MGNRQGAKRMTYSVPAMPVLMWDSSPPGTHLASPKSAILGTRFSSSRILLPFMSRWMILTGEPNPPWRYASPSATPRTMSIL</sequence>
<protein>
    <submittedName>
        <fullName evidence="1">Uncharacterized protein</fullName>
    </submittedName>
</protein>
<evidence type="ECO:0000313" key="1">
    <source>
        <dbReference type="EnsemblPlants" id="Kaladp0024s0057.1.v1.1.CDS.1"/>
    </source>
</evidence>
<accession>A0A7N0ZRZ0</accession>
<dbReference type="EnsemblPlants" id="Kaladp0024s0057.1.v1.1">
    <property type="protein sequence ID" value="Kaladp0024s0057.1.v1.1.CDS.1"/>
    <property type="gene ID" value="Kaladp0024s0057.v1.1"/>
</dbReference>
<evidence type="ECO:0000313" key="2">
    <source>
        <dbReference type="Proteomes" id="UP000594263"/>
    </source>
</evidence>
<dbReference type="AlphaFoldDB" id="A0A7N0ZRZ0"/>
<dbReference type="Gramene" id="Kaladp0024s0057.1.v1.1">
    <property type="protein sequence ID" value="Kaladp0024s0057.1.v1.1.CDS.1"/>
    <property type="gene ID" value="Kaladp0024s0057.v1.1"/>
</dbReference>
<proteinExistence type="predicted"/>
<name>A0A7N0ZRZ0_KALFE</name>
<reference evidence="1" key="1">
    <citation type="submission" date="2021-01" db="UniProtKB">
        <authorList>
            <consortium name="EnsemblPlants"/>
        </authorList>
    </citation>
    <scope>IDENTIFICATION</scope>
</reference>
<keyword evidence="2" id="KW-1185">Reference proteome</keyword>
<organism evidence="1 2">
    <name type="scientific">Kalanchoe fedtschenkoi</name>
    <name type="common">Lavender scallops</name>
    <name type="synonym">South American air plant</name>
    <dbReference type="NCBI Taxonomy" id="63787"/>
    <lineage>
        <taxon>Eukaryota</taxon>
        <taxon>Viridiplantae</taxon>
        <taxon>Streptophyta</taxon>
        <taxon>Embryophyta</taxon>
        <taxon>Tracheophyta</taxon>
        <taxon>Spermatophyta</taxon>
        <taxon>Magnoliopsida</taxon>
        <taxon>eudicotyledons</taxon>
        <taxon>Gunneridae</taxon>
        <taxon>Pentapetalae</taxon>
        <taxon>Saxifragales</taxon>
        <taxon>Crassulaceae</taxon>
        <taxon>Kalanchoe</taxon>
    </lineage>
</organism>
<dbReference type="Proteomes" id="UP000594263">
    <property type="component" value="Unplaced"/>
</dbReference>